<gene>
    <name evidence="1" type="ORF">Ga0609869_002045</name>
</gene>
<keyword evidence="2" id="KW-1185">Reference proteome</keyword>
<evidence type="ECO:0000313" key="2">
    <source>
        <dbReference type="Proteomes" id="UP001560019"/>
    </source>
</evidence>
<comment type="caution">
    <text evidence="1">The sequence shown here is derived from an EMBL/GenBank/DDBJ whole genome shotgun (WGS) entry which is preliminary data.</text>
</comment>
<organism evidence="1 2">
    <name type="scientific">Rhodovulum iodosum</name>
    <dbReference type="NCBI Taxonomy" id="68291"/>
    <lineage>
        <taxon>Bacteria</taxon>
        <taxon>Pseudomonadati</taxon>
        <taxon>Pseudomonadota</taxon>
        <taxon>Alphaproteobacteria</taxon>
        <taxon>Rhodobacterales</taxon>
        <taxon>Paracoccaceae</taxon>
        <taxon>Rhodovulum</taxon>
    </lineage>
</organism>
<dbReference type="RefSeq" id="WP_125406851.1">
    <property type="nucleotide sequence ID" value="NZ_JBEHHI010000002.1"/>
</dbReference>
<protein>
    <submittedName>
        <fullName evidence="1">Uncharacterized protein</fullName>
    </submittedName>
</protein>
<sequence>MDRSDRYDLTSKRKELSRLVEQVRAKAQSVTDSSTPELLDSLDELLRRHEHWQAMAKTATSPEERERLLRIGEDLKKMIRNLPLSYESP</sequence>
<accession>A0ABV3XTP0</accession>
<evidence type="ECO:0000313" key="1">
    <source>
        <dbReference type="EMBL" id="MEX5728692.1"/>
    </source>
</evidence>
<proteinExistence type="predicted"/>
<name>A0ABV3XTP0_9RHOB</name>
<dbReference type="EMBL" id="JBEHHI010000002">
    <property type="protein sequence ID" value="MEX5728692.1"/>
    <property type="molecule type" value="Genomic_DNA"/>
</dbReference>
<dbReference type="Proteomes" id="UP001560019">
    <property type="component" value="Unassembled WGS sequence"/>
</dbReference>
<reference evidence="1 2" key="1">
    <citation type="submission" date="2024-06" db="EMBL/GenBank/DDBJ databases">
        <title>Genome of Rhodovulum iodosum, a marine photoferrotroph.</title>
        <authorList>
            <person name="Bianchini G."/>
            <person name="Nikeleit V."/>
            <person name="Kappler A."/>
            <person name="Bryce C."/>
            <person name="Sanchez-Baracaldo P."/>
        </authorList>
    </citation>
    <scope>NUCLEOTIDE SEQUENCE [LARGE SCALE GENOMIC DNA]</scope>
    <source>
        <strain evidence="1 2">UT/N1</strain>
    </source>
</reference>